<feature type="transmembrane region" description="Helical" evidence="1">
    <location>
        <begin position="450"/>
        <end position="474"/>
    </location>
</feature>
<protein>
    <submittedName>
        <fullName evidence="2">Uncharacterized protein</fullName>
    </submittedName>
</protein>
<accession>A0ABQ7HX27</accession>
<sequence length="565" mass="65896">MNNFNWENKPNKVFVAAPPNSQVVFQYNDKVVNTFSIREALNTPGGNIIINWVNRKYISDLLKFKLKSIPFIEPHFTTNQKEEDTSIVGCLPVFLLDISTTDHNLFLDPRRLTNWFIHIVSRVIPVERILPPELVTQVNLTFYLRDTNICLPKHGLVNISDLISSALNTLEFENIMELGNEKGEKLNDELSISYIFKLLIPKLQSMFLATKINRKRNSSGRAKGGKIKMSHDFYKILDDNDVLTKIEKWSENSLGFITDKLRECHPFILKKVCDINNTNMWAVKKFIDIIVKNSDIDPIYFNEKITFPHMIHVIGEIFHILFIDILPNESMESAIHGTLYHMAYLQDLNLLDTFKKYLYIPILYRLIYSCYETNSPFIEPAIAYLSENHYTVYRGLLNFQKQIPIWQRNMNNNTDLSAWLESNCDGSIDRFCFIAAQSEKHLNNEKFMDALYWAIYAIRGQVLDYYIIFILIIYRNSLALQNIRAGNMISKPNKNLNCKNMASPFFRIFICFYDYIKSIPPHLITVDILNNAEFGELPQYRHIIINALKDFLKENEDVFSSLLKD</sequence>
<evidence type="ECO:0000256" key="1">
    <source>
        <dbReference type="SAM" id="Phobius"/>
    </source>
</evidence>
<organism evidence="2 3">
    <name type="scientific">Astathelohania contejeani</name>
    <dbReference type="NCBI Taxonomy" id="164912"/>
    <lineage>
        <taxon>Eukaryota</taxon>
        <taxon>Fungi</taxon>
        <taxon>Fungi incertae sedis</taxon>
        <taxon>Microsporidia</taxon>
        <taxon>Astathelohaniidae</taxon>
        <taxon>Astathelohania</taxon>
    </lineage>
</organism>
<reference evidence="2 3" key="1">
    <citation type="submission" date="2019-01" db="EMBL/GenBank/DDBJ databases">
        <title>Genomes sequencing and comparative genomics of infectious freshwater microsporidia, Cucumispora dikerogammari and Thelohania contejeani.</title>
        <authorList>
            <person name="Cormier A."/>
            <person name="Giraud I."/>
            <person name="Wattier R."/>
            <person name="Teixeira M."/>
            <person name="Grandjean F."/>
            <person name="Rigaud T."/>
            <person name="Cordaux R."/>
        </authorList>
    </citation>
    <scope>NUCLEOTIDE SEQUENCE [LARGE SCALE GENOMIC DNA]</scope>
    <source>
        <strain evidence="2">T1</strain>
        <tissue evidence="2">Spores</tissue>
    </source>
</reference>
<keyword evidence="3" id="KW-1185">Reference proteome</keyword>
<proteinExistence type="predicted"/>
<evidence type="ECO:0000313" key="2">
    <source>
        <dbReference type="EMBL" id="KAF7682703.1"/>
    </source>
</evidence>
<evidence type="ECO:0000313" key="3">
    <source>
        <dbReference type="Proteomes" id="UP001516464"/>
    </source>
</evidence>
<dbReference type="EMBL" id="SBIQ01000197">
    <property type="protein sequence ID" value="KAF7682703.1"/>
    <property type="molecule type" value="Genomic_DNA"/>
</dbReference>
<keyword evidence="1" id="KW-0472">Membrane</keyword>
<name>A0ABQ7HX27_9MICR</name>
<keyword evidence="1" id="KW-1133">Transmembrane helix</keyword>
<gene>
    <name evidence="2" type="ORF">TCON_2071</name>
</gene>
<comment type="caution">
    <text evidence="2">The sequence shown here is derived from an EMBL/GenBank/DDBJ whole genome shotgun (WGS) entry which is preliminary data.</text>
</comment>
<keyword evidence="1" id="KW-0812">Transmembrane</keyword>
<dbReference type="Proteomes" id="UP001516464">
    <property type="component" value="Unassembled WGS sequence"/>
</dbReference>